<dbReference type="InterPro" id="IPR001466">
    <property type="entry name" value="Beta-lactam-related"/>
</dbReference>
<comment type="caution">
    <text evidence="3">The sequence shown here is derived from an EMBL/GenBank/DDBJ whole genome shotgun (WGS) entry which is preliminary data.</text>
</comment>
<sequence length="547" mass="57931">MNPSALDALFAGQDFAAAPGCVAALLDGDVVAWQGCFGLARLDTTAPLTPATRMRIASITKPMVALTLAALEDDGKLALTDPLSHHVPEHRFEADPTLAQLLAMTSGIPETYPLVWLALGDAARLAEHSQALLALLLAQRQLNFLPGERTLYANANTVLLHLVTERATGEPLARLMQRHVFDPAGMASAVLDDGLAHRLPETAIGYARSGEGFVPVDPVSVEAAPGGVIASLADMIAWHRWLRGNPHGWRTRLAAVVPHNDGSLSGYAHGFVHQLLSGTRVIGHAGGHSGWASDYLFASEEDVAVIILANRTDANVYERAREMLVTALGLPPDPGATPALLGAAPKPLWEATYASVETIASLSVKGGPGEIAVDGRRMPRGKDGVFRRTLGVEPFVIEAPNTATPPAELTRYEGNHAVTYRRVDDAAALPAEAIVGTYACATLPHPVTIKADNSGVMRVSTGPVWPGGEVWPLVPVSGALFRCTTPDGAPSEVHLRFELGTDGAVSRVSFSFLRLLRITLDRIEPAAAEQWRELGLAAPTLLTGDAP</sequence>
<proteinExistence type="predicted"/>
<feature type="domain" description="Beta-lactamase-related" evidence="1">
    <location>
        <begin position="14"/>
        <end position="325"/>
    </location>
</feature>
<keyword evidence="3" id="KW-0378">Hydrolase</keyword>
<evidence type="ECO:0000313" key="5">
    <source>
        <dbReference type="Proteomes" id="UP000548685"/>
    </source>
</evidence>
<dbReference type="Pfam" id="PF00144">
    <property type="entry name" value="Beta-lactamase"/>
    <property type="match status" value="1"/>
</dbReference>
<evidence type="ECO:0000259" key="1">
    <source>
        <dbReference type="Pfam" id="PF00144"/>
    </source>
</evidence>
<organism evidence="3 4">
    <name type="scientific">Erythrobacter ramosus</name>
    <dbReference type="NCBI Taxonomy" id="35811"/>
    <lineage>
        <taxon>Bacteria</taxon>
        <taxon>Pseudomonadati</taxon>
        <taxon>Pseudomonadota</taxon>
        <taxon>Alphaproteobacteria</taxon>
        <taxon>Sphingomonadales</taxon>
        <taxon>Erythrobacteraceae</taxon>
        <taxon>Erythrobacter/Porphyrobacter group</taxon>
        <taxon>Erythrobacter</taxon>
    </lineage>
</organism>
<dbReference type="GO" id="GO:0016787">
    <property type="term" value="F:hydrolase activity"/>
    <property type="evidence" value="ECO:0007669"/>
    <property type="project" value="UniProtKB-KW"/>
</dbReference>
<dbReference type="InterPro" id="IPR050491">
    <property type="entry name" value="AmpC-like"/>
</dbReference>
<dbReference type="PANTHER" id="PTHR46825:SF9">
    <property type="entry name" value="BETA-LACTAMASE-RELATED DOMAIN-CONTAINING PROTEIN"/>
    <property type="match status" value="1"/>
</dbReference>
<protein>
    <submittedName>
        <fullName evidence="2">CubicO group peptidase (Beta-lactamase class C family)</fullName>
    </submittedName>
    <submittedName>
        <fullName evidence="3">Serine hydrolase</fullName>
    </submittedName>
</protein>
<dbReference type="Gene3D" id="3.40.710.10">
    <property type="entry name" value="DD-peptidase/beta-lactamase superfamily"/>
    <property type="match status" value="1"/>
</dbReference>
<dbReference type="EMBL" id="JACICE010000002">
    <property type="protein sequence ID" value="MBB3776331.1"/>
    <property type="molecule type" value="Genomic_DNA"/>
</dbReference>
<dbReference type="OrthoDB" id="9804448at2"/>
<evidence type="ECO:0000313" key="3">
    <source>
        <dbReference type="EMBL" id="MXP38587.1"/>
    </source>
</evidence>
<dbReference type="PANTHER" id="PTHR46825">
    <property type="entry name" value="D-ALANYL-D-ALANINE-CARBOXYPEPTIDASE/ENDOPEPTIDASE AMPH"/>
    <property type="match status" value="1"/>
</dbReference>
<reference evidence="3 4" key="1">
    <citation type="submission" date="2019-12" db="EMBL/GenBank/DDBJ databases">
        <title>Genomic-based taxomic classification of the family Erythrobacteraceae.</title>
        <authorList>
            <person name="Xu L."/>
        </authorList>
    </citation>
    <scope>NUCLEOTIDE SEQUENCE [LARGE SCALE GENOMIC DNA]</scope>
    <source>
        <strain evidence="3 4">JCM 10282</strain>
    </source>
</reference>
<dbReference type="InterPro" id="IPR012338">
    <property type="entry name" value="Beta-lactam/transpept-like"/>
</dbReference>
<evidence type="ECO:0000313" key="2">
    <source>
        <dbReference type="EMBL" id="MBB3776331.1"/>
    </source>
</evidence>
<dbReference type="AlphaFoldDB" id="A0A6I4UM09"/>
<keyword evidence="5" id="KW-1185">Reference proteome</keyword>
<dbReference type="EMBL" id="WTYB01000002">
    <property type="protein sequence ID" value="MXP38587.1"/>
    <property type="molecule type" value="Genomic_DNA"/>
</dbReference>
<gene>
    <name evidence="2" type="ORF">FHS52_002300</name>
    <name evidence="3" type="ORF">GRI59_08185</name>
</gene>
<evidence type="ECO:0000313" key="4">
    <source>
        <dbReference type="Proteomes" id="UP000430021"/>
    </source>
</evidence>
<reference evidence="2 5" key="2">
    <citation type="submission" date="2020-08" db="EMBL/GenBank/DDBJ databases">
        <title>Genomic Encyclopedia of Type Strains, Phase IV (KMG-IV): sequencing the most valuable type-strain genomes for metagenomic binning, comparative biology and taxonomic classification.</title>
        <authorList>
            <person name="Goeker M."/>
        </authorList>
    </citation>
    <scope>NUCLEOTIDE SEQUENCE [LARGE SCALE GENOMIC DNA]</scope>
    <source>
        <strain evidence="2 5">DSM 8510</strain>
    </source>
</reference>
<accession>A0A6I4UM09</accession>
<name>A0A6I4UM09_9SPHN</name>
<dbReference type="Proteomes" id="UP000430021">
    <property type="component" value="Unassembled WGS sequence"/>
</dbReference>
<dbReference type="Proteomes" id="UP000548685">
    <property type="component" value="Unassembled WGS sequence"/>
</dbReference>
<dbReference type="SUPFAM" id="SSF56601">
    <property type="entry name" value="beta-lactamase/transpeptidase-like"/>
    <property type="match status" value="1"/>
</dbReference>
<dbReference type="RefSeq" id="WP_160760729.1">
    <property type="nucleotide sequence ID" value="NZ_BAAADZ010000010.1"/>
</dbReference>